<proteinExistence type="inferred from homology"/>
<dbReference type="SUPFAM" id="SSF53474">
    <property type="entry name" value="alpha/beta-Hydrolases"/>
    <property type="match status" value="1"/>
</dbReference>
<name>A0ABQ9K484_9CUCU</name>
<dbReference type="Pfam" id="PF04083">
    <property type="entry name" value="Abhydro_lipase"/>
    <property type="match status" value="1"/>
</dbReference>
<dbReference type="PIRSF" id="PIRSF000862">
    <property type="entry name" value="Steryl_ester_lip"/>
    <property type="match status" value="1"/>
</dbReference>
<dbReference type="PANTHER" id="PTHR11005">
    <property type="entry name" value="LYSOSOMAL ACID LIPASE-RELATED"/>
    <property type="match status" value="1"/>
</dbReference>
<organism evidence="4 5">
    <name type="scientific">Molorchus minor</name>
    <dbReference type="NCBI Taxonomy" id="1323400"/>
    <lineage>
        <taxon>Eukaryota</taxon>
        <taxon>Metazoa</taxon>
        <taxon>Ecdysozoa</taxon>
        <taxon>Arthropoda</taxon>
        <taxon>Hexapoda</taxon>
        <taxon>Insecta</taxon>
        <taxon>Pterygota</taxon>
        <taxon>Neoptera</taxon>
        <taxon>Endopterygota</taxon>
        <taxon>Coleoptera</taxon>
        <taxon>Polyphaga</taxon>
        <taxon>Cucujiformia</taxon>
        <taxon>Chrysomeloidea</taxon>
        <taxon>Cerambycidae</taxon>
        <taxon>Lamiinae</taxon>
        <taxon>Monochamini</taxon>
        <taxon>Molorchus</taxon>
    </lineage>
</organism>
<dbReference type="InterPro" id="IPR006693">
    <property type="entry name" value="AB_hydrolase_lipase"/>
</dbReference>
<dbReference type="Gene3D" id="3.40.50.1820">
    <property type="entry name" value="alpha/beta hydrolase"/>
    <property type="match status" value="1"/>
</dbReference>
<keyword evidence="2" id="KW-0442">Lipid degradation</keyword>
<reference evidence="4" key="1">
    <citation type="journal article" date="2023" name="Insect Mol. Biol.">
        <title>Genome sequencing provides insights into the evolution of gene families encoding plant cell wall-degrading enzymes in longhorned beetles.</title>
        <authorList>
            <person name="Shin N.R."/>
            <person name="Okamura Y."/>
            <person name="Kirsch R."/>
            <person name="Pauchet Y."/>
        </authorList>
    </citation>
    <scope>NUCLEOTIDE SEQUENCE</scope>
    <source>
        <strain evidence="4">MMC_N1</strain>
    </source>
</reference>
<keyword evidence="2" id="KW-0443">Lipid metabolism</keyword>
<dbReference type="InterPro" id="IPR025483">
    <property type="entry name" value="Lipase_euk"/>
</dbReference>
<dbReference type="InterPro" id="IPR029058">
    <property type="entry name" value="AB_hydrolase_fold"/>
</dbReference>
<dbReference type="Proteomes" id="UP001162164">
    <property type="component" value="Unassembled WGS sequence"/>
</dbReference>
<accession>A0ABQ9K484</accession>
<sequence>MSTTSLKFRVLQIDAAKNSDYQVDTYDVQTQDGYVLLLFRVRRRVENHCIQKRTDPNSSNAENCLNEKRAVFLMHGFMSDSNSFVYGGISEGLAFILANAGYDVFLGNARGNIYGQRHTTLNPQRDAAFWRFCWEEIGTKDLPALLNKALSVSGMSSISYIGHNEGTTAFYVMGSENPEFLEKIDRQISLGPIAFMKNANDEVLDNIVSHFTQKSWIMKNVGSSSISATDELTQTAKSNCLSDKYDEEICKNSYFLINGYNSKNLNMTTFKELRSHLPSSAAVREILHFAELKKKCSWVLTVLTQATVCRFSKYSETGEAEDYDLSKLTVPIALFYTPNDPLSNTDDVNTLASKLPNVYQQYQFKELTNNLDLMWSENMNNVNTKILQALEAIPNKLV</sequence>
<comment type="similarity">
    <text evidence="1 2">Belongs to the AB hydrolase superfamily. Lipase family.</text>
</comment>
<keyword evidence="5" id="KW-1185">Reference proteome</keyword>
<dbReference type="EMBL" id="JAPWTJ010000015">
    <property type="protein sequence ID" value="KAJ8985386.1"/>
    <property type="molecule type" value="Genomic_DNA"/>
</dbReference>
<evidence type="ECO:0000313" key="5">
    <source>
        <dbReference type="Proteomes" id="UP001162164"/>
    </source>
</evidence>
<evidence type="ECO:0000256" key="1">
    <source>
        <dbReference type="ARBA" id="ARBA00010701"/>
    </source>
</evidence>
<feature type="domain" description="Partial AB-hydrolase lipase" evidence="3">
    <location>
        <begin position="15"/>
        <end position="86"/>
    </location>
</feature>
<evidence type="ECO:0000313" key="4">
    <source>
        <dbReference type="EMBL" id="KAJ8985386.1"/>
    </source>
</evidence>
<protein>
    <recommendedName>
        <fullName evidence="2">Lipase</fullName>
    </recommendedName>
</protein>
<gene>
    <name evidence="4" type="ORF">NQ317_007543</name>
</gene>
<comment type="caution">
    <text evidence="4">The sequence shown here is derived from an EMBL/GenBank/DDBJ whole genome shotgun (WGS) entry which is preliminary data.</text>
</comment>
<evidence type="ECO:0000256" key="2">
    <source>
        <dbReference type="PIRNR" id="PIRNR000862"/>
    </source>
</evidence>
<evidence type="ECO:0000259" key="3">
    <source>
        <dbReference type="Pfam" id="PF04083"/>
    </source>
</evidence>
<keyword evidence="2" id="KW-0378">Hydrolase</keyword>